<comment type="caution">
    <text evidence="2">The sequence shown here is derived from an EMBL/GenBank/DDBJ whole genome shotgun (WGS) entry which is preliminary data.</text>
</comment>
<name>A0ABD2WEX5_9HYME</name>
<sequence>MFFCLTGTQKRSRSRTHERIDAPALPTETRDKQIPIDSAPENKTSSKQPLPTNAASDASASQDGNELNKDILNVVGQRIIEKRVFAPYVHASLADRWSDVVKMGLPKEEKSELIKKYPVPENCLFLDPFELNQEISLAVGEAVRGRYQRIALKQKKLAGCVNGTSKSLTVLLERDEIANIGLIDR</sequence>
<proteinExistence type="predicted"/>
<dbReference type="AlphaFoldDB" id="A0ABD2WEX5"/>
<organism evidence="2 3">
    <name type="scientific">Trichogramma kaykai</name>
    <dbReference type="NCBI Taxonomy" id="54128"/>
    <lineage>
        <taxon>Eukaryota</taxon>
        <taxon>Metazoa</taxon>
        <taxon>Ecdysozoa</taxon>
        <taxon>Arthropoda</taxon>
        <taxon>Hexapoda</taxon>
        <taxon>Insecta</taxon>
        <taxon>Pterygota</taxon>
        <taxon>Neoptera</taxon>
        <taxon>Endopterygota</taxon>
        <taxon>Hymenoptera</taxon>
        <taxon>Apocrita</taxon>
        <taxon>Proctotrupomorpha</taxon>
        <taxon>Chalcidoidea</taxon>
        <taxon>Trichogrammatidae</taxon>
        <taxon>Trichogramma</taxon>
    </lineage>
</organism>
<protein>
    <submittedName>
        <fullName evidence="2">Uncharacterized protein</fullName>
    </submittedName>
</protein>
<accession>A0ABD2WEX5</accession>
<feature type="compositionally biased region" description="Polar residues" evidence="1">
    <location>
        <begin position="41"/>
        <end position="64"/>
    </location>
</feature>
<dbReference type="Proteomes" id="UP001627154">
    <property type="component" value="Unassembled WGS sequence"/>
</dbReference>
<evidence type="ECO:0000313" key="3">
    <source>
        <dbReference type="Proteomes" id="UP001627154"/>
    </source>
</evidence>
<feature type="region of interest" description="Disordered" evidence="1">
    <location>
        <begin position="1"/>
        <end position="64"/>
    </location>
</feature>
<reference evidence="2 3" key="1">
    <citation type="journal article" date="2024" name="bioRxiv">
        <title>A reference genome for Trichogramma kaykai: A tiny desert-dwelling parasitoid wasp with competing sex-ratio distorters.</title>
        <authorList>
            <person name="Culotta J."/>
            <person name="Lindsey A.R."/>
        </authorList>
    </citation>
    <scope>NUCLEOTIDE SEQUENCE [LARGE SCALE GENOMIC DNA]</scope>
    <source>
        <strain evidence="2 3">KSX58</strain>
    </source>
</reference>
<evidence type="ECO:0000256" key="1">
    <source>
        <dbReference type="SAM" id="MobiDB-lite"/>
    </source>
</evidence>
<keyword evidence="3" id="KW-1185">Reference proteome</keyword>
<evidence type="ECO:0000313" key="2">
    <source>
        <dbReference type="EMBL" id="KAL3391224.1"/>
    </source>
</evidence>
<dbReference type="EMBL" id="JBJJXI010000111">
    <property type="protein sequence ID" value="KAL3391224.1"/>
    <property type="molecule type" value="Genomic_DNA"/>
</dbReference>
<gene>
    <name evidence="2" type="ORF">TKK_013963</name>
</gene>